<evidence type="ECO:0000313" key="2">
    <source>
        <dbReference type="Proteomes" id="UP000030149"/>
    </source>
</evidence>
<protein>
    <submittedName>
        <fullName evidence="1">Uncharacterized protein</fullName>
    </submittedName>
</protein>
<comment type="caution">
    <text evidence="1">The sequence shown here is derived from an EMBL/GenBank/DDBJ whole genome shotgun (WGS) entry which is preliminary data.</text>
</comment>
<dbReference type="eggNOG" id="ENOG5033JC7">
    <property type="taxonomic scope" value="Bacteria"/>
</dbReference>
<dbReference type="AlphaFoldDB" id="A0A0A2MRG8"/>
<reference evidence="2" key="1">
    <citation type="submission" date="2013-09" db="EMBL/GenBank/DDBJ databases">
        <authorList>
            <person name="Zeng Z."/>
            <person name="Chen C."/>
        </authorList>
    </citation>
    <scope>NUCLEOTIDE SEQUENCE [LARGE SCALE GENOMIC DNA]</scope>
    <source>
        <strain evidence="2">DK69</strain>
    </source>
</reference>
<evidence type="ECO:0000313" key="1">
    <source>
        <dbReference type="EMBL" id="KGO95252.1"/>
    </source>
</evidence>
<dbReference type="Proteomes" id="UP000030149">
    <property type="component" value="Unassembled WGS sequence"/>
</dbReference>
<reference evidence="1 2" key="2">
    <citation type="journal article" date="2015" name="Stand. Genomic Sci.">
        <title>High quality draft genomic sequence of Flavobacterium enshiense DK69(T) and comparison among Flavobacterium genomes.</title>
        <authorList>
            <person name="Zeng Z."/>
            <person name="Chen C."/>
            <person name="Du H."/>
            <person name="Wang G."/>
            <person name="Li M."/>
        </authorList>
    </citation>
    <scope>NUCLEOTIDE SEQUENCE [LARGE SCALE GENOMIC DNA]</scope>
    <source>
        <strain evidence="1 2">DK69</strain>
    </source>
</reference>
<organism evidence="1 2">
    <name type="scientific">Flavobacterium enshiense DK69</name>
    <dbReference type="NCBI Taxonomy" id="1107311"/>
    <lineage>
        <taxon>Bacteria</taxon>
        <taxon>Pseudomonadati</taxon>
        <taxon>Bacteroidota</taxon>
        <taxon>Flavobacteriia</taxon>
        <taxon>Flavobacteriales</taxon>
        <taxon>Flavobacteriaceae</taxon>
        <taxon>Flavobacterium</taxon>
    </lineage>
</organism>
<proteinExistence type="predicted"/>
<gene>
    <name evidence="1" type="ORF">Q767_12380</name>
</gene>
<keyword evidence="2" id="KW-1185">Reference proteome</keyword>
<accession>A0A0A2MRG8</accession>
<dbReference type="STRING" id="1107311.Q767_12380"/>
<name>A0A0A2MRG8_9FLAO</name>
<dbReference type="PATRIC" id="fig|1107311.5.peg.1000"/>
<dbReference type="EMBL" id="JRLZ01000015">
    <property type="protein sequence ID" value="KGO95252.1"/>
    <property type="molecule type" value="Genomic_DNA"/>
</dbReference>
<sequence length="106" mass="11540">MPLLLQCCSTYDKVPISLDNAVAANTKVKVTTASNKKYKFRKIQRTDGVYYGLAEVRDQIVRVPIEKDEIQNIRAASVPASANTSTGTANIAIMVLYVIGLTTPGH</sequence>